<keyword evidence="2" id="KW-1133">Transmembrane helix</keyword>
<evidence type="ECO:0000256" key="2">
    <source>
        <dbReference type="SAM" id="Phobius"/>
    </source>
</evidence>
<organism evidence="3 4">
    <name type="scientific">Caenorhabditis nigoni</name>
    <dbReference type="NCBI Taxonomy" id="1611254"/>
    <lineage>
        <taxon>Eukaryota</taxon>
        <taxon>Metazoa</taxon>
        <taxon>Ecdysozoa</taxon>
        <taxon>Nematoda</taxon>
        <taxon>Chromadorea</taxon>
        <taxon>Rhabditida</taxon>
        <taxon>Rhabditina</taxon>
        <taxon>Rhabditomorpha</taxon>
        <taxon>Rhabditoidea</taxon>
        <taxon>Rhabditidae</taxon>
        <taxon>Peloderinae</taxon>
        <taxon>Caenorhabditis</taxon>
    </lineage>
</organism>
<keyword evidence="4" id="KW-1185">Reference proteome</keyword>
<sequence length="134" mass="15414">MSVRSIYLQLLFVLVISANVTIVPEWVLLSYCGECRYCLALKGWEQPYFCVLDEKDIPCYIRLEFFPDLLDGCEKRSDLDLDMESSSPLDKRSSSDSLTNTNSIDRLELLVVVIFLLCLVLLELLLCIVYKLFS</sequence>
<keyword evidence="2" id="KW-0812">Transmembrane</keyword>
<gene>
    <name evidence="3" type="primary">Cnig_chr_III.g9068</name>
    <name evidence="3" type="ORF">B9Z55_009068</name>
</gene>
<protein>
    <submittedName>
        <fullName evidence="3">Uncharacterized protein</fullName>
    </submittedName>
</protein>
<evidence type="ECO:0000256" key="1">
    <source>
        <dbReference type="SAM" id="MobiDB-lite"/>
    </source>
</evidence>
<feature type="transmembrane region" description="Helical" evidence="2">
    <location>
        <begin position="6"/>
        <end position="29"/>
    </location>
</feature>
<keyword evidence="2" id="KW-0472">Membrane</keyword>
<evidence type="ECO:0000313" key="3">
    <source>
        <dbReference type="EMBL" id="PIC41772.1"/>
    </source>
</evidence>
<reference evidence="4" key="1">
    <citation type="submission" date="2017-10" db="EMBL/GenBank/DDBJ databases">
        <title>Rapid genome shrinkage in a self-fertile nematode reveals novel sperm competition proteins.</title>
        <authorList>
            <person name="Yin D."/>
            <person name="Schwarz E.M."/>
            <person name="Thomas C.G."/>
            <person name="Felde R.L."/>
            <person name="Korf I.F."/>
            <person name="Cutter A.D."/>
            <person name="Schartner C.M."/>
            <person name="Ralston E.J."/>
            <person name="Meyer B.J."/>
            <person name="Haag E.S."/>
        </authorList>
    </citation>
    <scope>NUCLEOTIDE SEQUENCE [LARGE SCALE GENOMIC DNA]</scope>
    <source>
        <strain evidence="4">JU1422</strain>
    </source>
</reference>
<dbReference type="AlphaFoldDB" id="A0A2G5UQE7"/>
<dbReference type="Proteomes" id="UP000230233">
    <property type="component" value="Chromosome III"/>
</dbReference>
<feature type="transmembrane region" description="Helical" evidence="2">
    <location>
        <begin position="109"/>
        <end position="133"/>
    </location>
</feature>
<name>A0A2G5UQE7_9PELO</name>
<evidence type="ECO:0000313" key="4">
    <source>
        <dbReference type="Proteomes" id="UP000230233"/>
    </source>
</evidence>
<comment type="caution">
    <text evidence="3">The sequence shown here is derived from an EMBL/GenBank/DDBJ whole genome shotgun (WGS) entry which is preliminary data.</text>
</comment>
<accession>A0A2G5UQE7</accession>
<feature type="region of interest" description="Disordered" evidence="1">
    <location>
        <begin position="80"/>
        <end position="99"/>
    </location>
</feature>
<dbReference type="EMBL" id="PDUG01000003">
    <property type="protein sequence ID" value="PIC41772.1"/>
    <property type="molecule type" value="Genomic_DNA"/>
</dbReference>
<proteinExistence type="predicted"/>